<evidence type="ECO:0000313" key="4">
    <source>
        <dbReference type="Proteomes" id="UP000308014"/>
    </source>
</evidence>
<dbReference type="EMBL" id="QZAJ01000126">
    <property type="protein sequence ID" value="THW16691.1"/>
    <property type="molecule type" value="Genomic_DNA"/>
</dbReference>
<gene>
    <name evidence="2" type="ORF">D6C91_02371</name>
    <name evidence="1" type="ORF">D6D24_04300</name>
</gene>
<evidence type="ECO:0000313" key="3">
    <source>
        <dbReference type="Proteomes" id="UP000308005"/>
    </source>
</evidence>
<comment type="caution">
    <text evidence="1">The sequence shown here is derived from an EMBL/GenBank/DDBJ whole genome shotgun (WGS) entry which is preliminary data.</text>
</comment>
<dbReference type="Proteomes" id="UP000308014">
    <property type="component" value="Unassembled WGS sequence"/>
</dbReference>
<proteinExistence type="predicted"/>
<name>A0A4S8VXM3_AURPU</name>
<accession>A0A4S8VXM3</accession>
<protein>
    <submittedName>
        <fullName evidence="1">Uncharacterized protein</fullName>
    </submittedName>
</protein>
<dbReference type="AlphaFoldDB" id="A0A4S8VXM3"/>
<dbReference type="EMBL" id="QZBM01000061">
    <property type="protein sequence ID" value="THZ27143.1"/>
    <property type="molecule type" value="Genomic_DNA"/>
</dbReference>
<dbReference type="Proteomes" id="UP000308005">
    <property type="component" value="Unassembled WGS sequence"/>
</dbReference>
<evidence type="ECO:0000313" key="1">
    <source>
        <dbReference type="EMBL" id="THW16691.1"/>
    </source>
</evidence>
<sequence>MFGGFGAGISECQLPICTSQTFALPVPVPISHRLTVCDTASNYASYIDPFKERPQPDPPTHVGLPNYARQEALRIRDWHDESDRPDLRRDFVQSRRVSDITAKFYTDLNVRFATPCPVDHLVPTDSEGRPFMPSDDEDLNPAMAENTMQNQGNFVTRLVELKTENDIAYRTVTRTNLPQGLNKIRLSDFRTFFTALHSMSEHWETDLDDYFFLDDDGKSVRDEDHPEFADQDMMLDVQNMEEDSVDLPPSAPLTYSELIARDQESPPLSKILSHGSDASSDDFLRELYRGRRTSTGSKMPWVYRMDVIKGFMEAAAFPFRCKIGSPRVHPTLLLSGVRLPVNYQSFLIHRVPKEKEKRHMIQGPLMAAYVRKELEDFDSGSDDEIRDKLRLDQLKEIGSLLHLAQERRRQGREEKVWIKPTPKSGKHWFSEMASDAAEPETPDMDDANDLIAAALGKEAAVHFANGKKKKRTQYETWKAMEPMRSHWDPNCDYQAIGKDEGSEWDTVYVLSSMYYHVSILKLRVHGAYLDFVATGKFPETIPTDKDWCHPVLQRSKWFDLFNVKDRIEAFRCLWGIMCYLTR</sequence>
<organism evidence="1 4">
    <name type="scientific">Aureobasidium pullulans</name>
    <name type="common">Black yeast</name>
    <name type="synonym">Pullularia pullulans</name>
    <dbReference type="NCBI Taxonomy" id="5580"/>
    <lineage>
        <taxon>Eukaryota</taxon>
        <taxon>Fungi</taxon>
        <taxon>Dikarya</taxon>
        <taxon>Ascomycota</taxon>
        <taxon>Pezizomycotina</taxon>
        <taxon>Dothideomycetes</taxon>
        <taxon>Dothideomycetidae</taxon>
        <taxon>Dothideales</taxon>
        <taxon>Saccotheciaceae</taxon>
        <taxon>Aureobasidium</taxon>
    </lineage>
</organism>
<evidence type="ECO:0000313" key="2">
    <source>
        <dbReference type="EMBL" id="THZ27143.1"/>
    </source>
</evidence>
<reference evidence="3 4" key="1">
    <citation type="submission" date="2018-10" db="EMBL/GenBank/DDBJ databases">
        <title>Fifty Aureobasidium pullulans genomes reveal a recombining polyextremotolerant generalist.</title>
        <authorList>
            <person name="Gostincar C."/>
            <person name="Turk M."/>
            <person name="Zajc J."/>
            <person name="Gunde-Cimerman N."/>
        </authorList>
    </citation>
    <scope>NUCLEOTIDE SEQUENCE [LARGE SCALE GENOMIC DNA]</scope>
    <source>
        <strain evidence="1 4">EXF-11318</strain>
        <strain evidence="2 3">EXF-3863</strain>
    </source>
</reference>